<gene>
    <name evidence="3" type="ORF">BCF74_1173</name>
</gene>
<sequence length="2174" mass="225876">MRFKDPKAKDAKKAAWVNVDLSMEPKSDGTAGATGHPGGLSVAGKTAGAGKGLGWGARGGSGTDAAAVDERSGRSVALGWPGVLPAPVLKGEVATYPDVTPGVDFVVSSRRSGFESDVVVKTAAARDALLAKSAAGADVAFSFPVKTKGLTARGEKDGSVSFVDAKGKVVSSFAAPWAWDGAVDEKSGNRVNQTPVAMSVAQQGKGRAMLTLSVAREWFAAKDRVFPITVDPTYASGGNTVTSFDTFVSKSYAESKTPQTMTELRVGTYNGGGDVARSYLNFPISGLQGKDITAASLSLYEFHSYSCSARTFSAYKSGAAGTGTTWGNQPAQYELAGSVNVAKGFSSSCAAGRVSVPITPVARSWSTTGWQNGSLKLSASETDSYGWKKFYSSESSQDPYITYTYNRKPNAAATPTVAAPANTYVPPGASAGYVFTRDTKPSFTSSATDPDGSQVRVTFEVHKDTSGNTRVTSCESGLVASGASASCEVPTALAENTSSQPAYYVRAAVRDDRGLWNGTWSPWRTFYVQTTAPPAAGVSCDRGYANGTWTDEDPAGTVTCKVTAAGVAGGYRAPGYLDVTLDGLAQPRKTITATNDASVVQATYTFPASSRGYHEVKVTPVGRSLVPGPVTSYGFGWGSASLSLPTAGTSSSGKIRVAAGGPPRGGASSVSAKVQWRVAGSGNEADGWTDATGEAASKPVTPGSSSAPAAYAVNFDLTSAVREAGKSEDVPSRTPVRLDVQVCFTYTGGANGTQCTWSQSPMTVTRLPHAFGAGYPVAEAGPGQVALYTGEVAMSGTDVSVPGYTGDISISRSHASFNGDGTTSNWPSDPVTGVFGPGFTANLEGSDAGLAGMAVVDNTRVDGSIVFIDGEGGDPLVYVNPAGTRTYAPSGTTYLAGTDETDTSGTVLKLTGTGTSTVLTLTEEDGTYTTFKPTTAPSTTSVTVWRPDAIGEPGQSGRTTFGSDPGTGRVTRIVAPVPDGMAGTSCPTTGALVKGCRALDITYAASTTATATAAGDFAGRVKQVTAQLWDPATGAMKPVVVAVYSYDALGRLVKVTDPRSGLGTAYTWAGTSTRIASVTSAALAGTKLAYDGEGKLTQVSREAPTSGGADVVTSRFVYGVPVSGTGLPDVSDAVGDYRQAKNPVTGFAVFGQDYTGPVTGTSVDWSYADLSYVDALGYTVNTASYGAGQWLVTSSDYDANDNVIRTLDASAAATARANPGWSDEQVDALSTQTLYNTEEKDGDKVILPAGSRVTDTFAPARVVALADGSTVRARPHTKTVYDEGAPNGGINPATGQRYSLPTTETTGVAGGAAVAGAADIEVLSTTKTEYGKLNPADTSEGDGWTLGTASRVTTVNPGDTAQNIVKVTRYDTMGRVTDTRQPLSNGADAGTTKTAYYTTAAQAAPNAACGGRPEWAGSVCRTYPAAQPAGVTIPDTTVTKYSMWLTAAEEKETSGSSVRTTTTTFDAAERPVASKTVATGMAGQSAASARPGTFTRYDPATGLVAYTGNLNAAGSDADTTGRTTSTYDRWGRVTQQVGDAGTVTTSYDAAGRVKSVTDAKGTTTMGYDGEGERRGLVTSLTVTRGGSAGTLTYGATYDADGNMTRQVLPGRLTQVTTYDEAGEQTGLSYLGQVTPVTASTDPDTGDTIWTPGTPVQDQPWLTWTSISDGAGRTRVENTGDGAGFDSDGDGVTEIGDVQPWTAQAAGSGTGYGREYTYDFAGRLSSAQASESVTDSNTGEVTASCATRAYTFDANGRRTAKATTTHEGGDCTAAGTTATVTTRGWDSADRPTTGSNDNGTYTYDTFGRQTTMPAADAPDPSRGNVTLGYFDDDQPRSVSQGDTSTVFTLDAAGRRSTQTTTDASGTTKTTRKYTDDSDNPAWAETTSPDGQTSTTRFTESLGGDLSATINDDGGLSLSLANPHGDIVTTVDIPAAQTSDAATTSITGWASYDEYGNQNNPAAADAVDGPLGYGWLGAKQRSTTSATAGLTLMGVRFYNAVRGLFTSLDPVPGGSAFAYDYSNADPINQTDLDGQKPWWKRKSFWRKAGKAALWGSMFVPGLGAAGLAVRGGLMAYRGYKAYRAGRSAYRVASRVDRVRSFVRDGNPYLRIGRSQGKGEFRVSWGNTRRKWLKSSGGERKFTRFHGHVSGRTWGVDFHTKRYTYSRYKGERWRRWN</sequence>
<proteinExistence type="predicted"/>
<keyword evidence="4" id="KW-1185">Reference proteome</keyword>
<dbReference type="NCBIfam" id="TIGR01643">
    <property type="entry name" value="YD_repeat_2x"/>
    <property type="match status" value="2"/>
</dbReference>
<feature type="compositionally biased region" description="Polar residues" evidence="1">
    <location>
        <begin position="1883"/>
        <end position="1897"/>
    </location>
</feature>
<evidence type="ECO:0000313" key="3">
    <source>
        <dbReference type="EMBL" id="PRY56998.1"/>
    </source>
</evidence>
<protein>
    <submittedName>
        <fullName evidence="3">RHS repeat-associated protein</fullName>
    </submittedName>
</protein>
<feature type="region of interest" description="Disordered" evidence="1">
    <location>
        <begin position="1811"/>
        <end position="1897"/>
    </location>
</feature>
<keyword evidence="2" id="KW-0812">Transmembrane</keyword>
<evidence type="ECO:0000256" key="1">
    <source>
        <dbReference type="SAM" id="MobiDB-lite"/>
    </source>
</evidence>
<comment type="caution">
    <text evidence="3">The sequence shown here is derived from an EMBL/GenBank/DDBJ whole genome shotgun (WGS) entry which is preliminary data.</text>
</comment>
<dbReference type="EMBL" id="PVTI01000017">
    <property type="protein sequence ID" value="PRY56998.1"/>
    <property type="molecule type" value="Genomic_DNA"/>
</dbReference>
<accession>A0A2T0UGL0</accession>
<dbReference type="Gene3D" id="2.180.10.10">
    <property type="entry name" value="RHS repeat-associated core"/>
    <property type="match status" value="2"/>
</dbReference>
<feature type="compositionally biased region" description="Polar residues" evidence="1">
    <location>
        <begin position="1835"/>
        <end position="1846"/>
    </location>
</feature>
<dbReference type="InterPro" id="IPR031325">
    <property type="entry name" value="RHS_repeat"/>
</dbReference>
<dbReference type="InterPro" id="IPR006530">
    <property type="entry name" value="YD"/>
</dbReference>
<dbReference type="Pfam" id="PF05593">
    <property type="entry name" value="RHS_repeat"/>
    <property type="match status" value="1"/>
</dbReference>
<keyword evidence="2" id="KW-0472">Membrane</keyword>
<reference evidence="3 4" key="1">
    <citation type="submission" date="2018-03" db="EMBL/GenBank/DDBJ databases">
        <title>Genomic Encyclopedia of Archaeal and Bacterial Type Strains, Phase II (KMG-II): from individual species to whole genera.</title>
        <authorList>
            <person name="Goeker M."/>
        </authorList>
    </citation>
    <scope>NUCLEOTIDE SEQUENCE [LARGE SCALE GENOMIC DNA]</scope>
    <source>
        <strain evidence="3 4">ATCC BAA-1496</strain>
    </source>
</reference>
<keyword evidence="2" id="KW-1133">Transmembrane helix</keyword>
<feature type="transmembrane region" description="Helical" evidence="2">
    <location>
        <begin position="2049"/>
        <end position="2071"/>
    </location>
</feature>
<dbReference type="Proteomes" id="UP000237822">
    <property type="component" value="Unassembled WGS sequence"/>
</dbReference>
<feature type="region of interest" description="Disordered" evidence="1">
    <location>
        <begin position="681"/>
        <end position="703"/>
    </location>
</feature>
<name>A0A2T0UGL0_9MICO</name>
<organism evidence="3 4">
    <name type="scientific">Knoellia remsis</name>
    <dbReference type="NCBI Taxonomy" id="407159"/>
    <lineage>
        <taxon>Bacteria</taxon>
        <taxon>Bacillati</taxon>
        <taxon>Actinomycetota</taxon>
        <taxon>Actinomycetes</taxon>
        <taxon>Micrococcales</taxon>
        <taxon>Intrasporangiaceae</taxon>
        <taxon>Knoellia</taxon>
    </lineage>
</organism>
<evidence type="ECO:0000256" key="2">
    <source>
        <dbReference type="SAM" id="Phobius"/>
    </source>
</evidence>
<feature type="compositionally biased region" description="Low complexity" evidence="1">
    <location>
        <begin position="1856"/>
        <end position="1867"/>
    </location>
</feature>
<evidence type="ECO:0000313" key="4">
    <source>
        <dbReference type="Proteomes" id="UP000237822"/>
    </source>
</evidence>
<feature type="region of interest" description="Disordered" evidence="1">
    <location>
        <begin position="947"/>
        <end position="968"/>
    </location>
</feature>